<dbReference type="InterPro" id="IPR000620">
    <property type="entry name" value="EamA_dom"/>
</dbReference>
<proteinExistence type="predicted"/>
<keyword evidence="4" id="KW-1185">Reference proteome</keyword>
<feature type="domain" description="EamA" evidence="2">
    <location>
        <begin position="8"/>
        <end position="79"/>
    </location>
</feature>
<sequence>MTKNASITGACMVIAAAALWGTTGTAQSFAPLNTSPYWIGTLRMLTATLFFVAFIGWRRHRGEHISLSMVPPTWRWVLIVSDHYVI</sequence>
<dbReference type="PATRIC" id="fig|34073.19.peg.5450"/>
<feature type="transmembrane region" description="Helical" evidence="1">
    <location>
        <begin position="36"/>
        <end position="57"/>
    </location>
</feature>
<dbReference type="EMBL" id="JZWI01000033">
    <property type="protein sequence ID" value="KLN53494.1"/>
    <property type="molecule type" value="Genomic_DNA"/>
</dbReference>
<accession>A0A0H2LTI4</accession>
<evidence type="ECO:0000256" key="1">
    <source>
        <dbReference type="SAM" id="Phobius"/>
    </source>
</evidence>
<keyword evidence="1" id="KW-0472">Membrane</keyword>
<organism evidence="3 4">
    <name type="scientific">Variovorax paradoxus</name>
    <dbReference type="NCBI Taxonomy" id="34073"/>
    <lineage>
        <taxon>Bacteria</taxon>
        <taxon>Pseudomonadati</taxon>
        <taxon>Pseudomonadota</taxon>
        <taxon>Betaproteobacteria</taxon>
        <taxon>Burkholderiales</taxon>
        <taxon>Comamonadaceae</taxon>
        <taxon>Variovorax</taxon>
    </lineage>
</organism>
<dbReference type="RefSeq" id="WP_047786667.1">
    <property type="nucleotide sequence ID" value="NZ_JZWI01000033.1"/>
</dbReference>
<dbReference type="Pfam" id="PF00892">
    <property type="entry name" value="EamA"/>
    <property type="match status" value="1"/>
</dbReference>
<name>A0A0H2LTI4_VARPD</name>
<evidence type="ECO:0000259" key="2">
    <source>
        <dbReference type="Pfam" id="PF00892"/>
    </source>
</evidence>
<dbReference type="AlphaFoldDB" id="A0A0H2LTI4"/>
<dbReference type="GO" id="GO:0016020">
    <property type="term" value="C:membrane"/>
    <property type="evidence" value="ECO:0007669"/>
    <property type="project" value="InterPro"/>
</dbReference>
<evidence type="ECO:0000313" key="4">
    <source>
        <dbReference type="Proteomes" id="UP000035170"/>
    </source>
</evidence>
<protein>
    <recommendedName>
        <fullName evidence="2">EamA domain-containing protein</fullName>
    </recommendedName>
</protein>
<keyword evidence="1" id="KW-1133">Transmembrane helix</keyword>
<dbReference type="Proteomes" id="UP000035170">
    <property type="component" value="Unassembled WGS sequence"/>
</dbReference>
<evidence type="ECO:0000313" key="3">
    <source>
        <dbReference type="EMBL" id="KLN53494.1"/>
    </source>
</evidence>
<reference evidence="3 4" key="1">
    <citation type="submission" date="2015-03" db="EMBL/GenBank/DDBJ databases">
        <title>Genome sequence of Variovorax paradoxus TBEA6.</title>
        <authorList>
            <person name="Poehlein A."/>
            <person name="Schuldes J."/>
            <person name="Wuebbeler J.H."/>
            <person name="Hiessl S."/>
            <person name="Steinbuechel A."/>
            <person name="Daniel R."/>
        </authorList>
    </citation>
    <scope>NUCLEOTIDE SEQUENCE [LARGE SCALE GENOMIC DNA]</scope>
    <source>
        <strain evidence="3 4">TBEA6</strain>
    </source>
</reference>
<gene>
    <name evidence="3" type="ORF">VPARA_53330</name>
</gene>
<comment type="caution">
    <text evidence="3">The sequence shown here is derived from an EMBL/GenBank/DDBJ whole genome shotgun (WGS) entry which is preliminary data.</text>
</comment>
<keyword evidence="1" id="KW-0812">Transmembrane</keyword>